<organism evidence="1 2">
    <name type="scientific">Weissella cibaria</name>
    <dbReference type="NCBI Taxonomy" id="137591"/>
    <lineage>
        <taxon>Bacteria</taxon>
        <taxon>Bacillati</taxon>
        <taxon>Bacillota</taxon>
        <taxon>Bacilli</taxon>
        <taxon>Lactobacillales</taxon>
        <taxon>Lactobacillaceae</taxon>
        <taxon>Weissella</taxon>
    </lineage>
</organism>
<sequence>MIAQKKTPQMCDLECLLKENTGYAMLLYPHVSDIATVNS</sequence>
<proteinExistence type="predicted"/>
<evidence type="ECO:0000313" key="1">
    <source>
        <dbReference type="EMBL" id="KIU18972.1"/>
    </source>
</evidence>
<name>A0A0D1LK87_9LACO</name>
<reference evidence="1 2" key="1">
    <citation type="journal article" date="2015" name="Microbiology (Mosc.)">
        <title>Genomics of the Weissella cibaria species with an examination of its metabolic traits.</title>
        <authorList>
            <person name="Lynch K.M."/>
            <person name="Lucid A."/>
            <person name="Arendt E.K."/>
            <person name="Sleator R.D."/>
            <person name="Lucey B."/>
            <person name="Coffey A."/>
        </authorList>
    </citation>
    <scope>NUCLEOTIDE SEQUENCE [LARGE SCALE GENOMIC DNA]</scope>
    <source>
        <strain evidence="1 2">AB3b</strain>
    </source>
</reference>
<dbReference type="Proteomes" id="UP000032289">
    <property type="component" value="Unassembled WGS sequence"/>
</dbReference>
<dbReference type="PATRIC" id="fig|137591.24.peg.2402"/>
<evidence type="ECO:0000313" key="2">
    <source>
        <dbReference type="Proteomes" id="UP000032289"/>
    </source>
</evidence>
<gene>
    <name evidence="1" type="ORF">ab3b_02435</name>
</gene>
<protein>
    <submittedName>
        <fullName evidence="1">Uncharacterized protein</fullName>
    </submittedName>
</protein>
<comment type="caution">
    <text evidence="1">The sequence shown here is derived from an EMBL/GenBank/DDBJ whole genome shotgun (WGS) entry which is preliminary data.</text>
</comment>
<dbReference type="AlphaFoldDB" id="A0A0D1LK87"/>
<accession>A0A0D1LK87</accession>
<dbReference type="EMBL" id="JWHT01000088">
    <property type="protein sequence ID" value="KIU18972.1"/>
    <property type="molecule type" value="Genomic_DNA"/>
</dbReference>